<gene>
    <name evidence="13" type="ORF">CH360_11835</name>
    <name evidence="14" type="ORF">CH373_14785</name>
</gene>
<keyword evidence="4 14" id="KW-0645">Protease</keyword>
<dbReference type="InterPro" id="IPR036034">
    <property type="entry name" value="PDZ_sf"/>
</dbReference>
<dbReference type="SMART" id="SM00228">
    <property type="entry name" value="PDZ"/>
    <property type="match status" value="1"/>
</dbReference>
<dbReference type="Gene3D" id="2.30.42.10">
    <property type="match status" value="2"/>
</dbReference>
<dbReference type="InterPro" id="IPR004387">
    <property type="entry name" value="Pept_M50_Zn"/>
</dbReference>
<accession>A0A2M9ZK77</accession>
<dbReference type="InterPro" id="IPR001478">
    <property type="entry name" value="PDZ"/>
</dbReference>
<dbReference type="GO" id="GO:0006508">
    <property type="term" value="P:proteolysis"/>
    <property type="evidence" value="ECO:0007669"/>
    <property type="project" value="UniProtKB-KW"/>
</dbReference>
<evidence type="ECO:0000313" key="15">
    <source>
        <dbReference type="Proteomes" id="UP000231962"/>
    </source>
</evidence>
<evidence type="ECO:0000256" key="8">
    <source>
        <dbReference type="ARBA" id="ARBA00022989"/>
    </source>
</evidence>
<keyword evidence="6" id="KW-0378">Hydrolase</keyword>
<comment type="similarity">
    <text evidence="3">Belongs to the peptidase M50B family.</text>
</comment>
<evidence type="ECO:0000259" key="12">
    <source>
        <dbReference type="SMART" id="SM00228"/>
    </source>
</evidence>
<dbReference type="OrthoDB" id="9782003at2"/>
<feature type="transmembrane region" description="Helical" evidence="11">
    <location>
        <begin position="93"/>
        <end position="117"/>
    </location>
</feature>
<keyword evidence="7" id="KW-0862">Zinc</keyword>
<dbReference type="Proteomes" id="UP000231962">
    <property type="component" value="Unassembled WGS sequence"/>
</dbReference>
<evidence type="ECO:0000313" key="14">
    <source>
        <dbReference type="EMBL" id="PJZ72411.1"/>
    </source>
</evidence>
<evidence type="ECO:0000256" key="9">
    <source>
        <dbReference type="ARBA" id="ARBA00023049"/>
    </source>
</evidence>
<evidence type="ECO:0000256" key="6">
    <source>
        <dbReference type="ARBA" id="ARBA00022801"/>
    </source>
</evidence>
<comment type="caution">
    <text evidence="14">The sequence shown here is derived from an EMBL/GenBank/DDBJ whole genome shotgun (WGS) entry which is preliminary data.</text>
</comment>
<evidence type="ECO:0000256" key="2">
    <source>
        <dbReference type="ARBA" id="ARBA00004141"/>
    </source>
</evidence>
<dbReference type="CDD" id="cd06163">
    <property type="entry name" value="S2P-M50_PDZ_RseP-like"/>
    <property type="match status" value="1"/>
</dbReference>
<dbReference type="AlphaFoldDB" id="A0A2M9ZK77"/>
<evidence type="ECO:0000256" key="11">
    <source>
        <dbReference type="SAM" id="Phobius"/>
    </source>
</evidence>
<evidence type="ECO:0000256" key="4">
    <source>
        <dbReference type="ARBA" id="ARBA00022670"/>
    </source>
</evidence>
<dbReference type="GO" id="GO:0016020">
    <property type="term" value="C:membrane"/>
    <property type="evidence" value="ECO:0007669"/>
    <property type="project" value="UniProtKB-SubCell"/>
</dbReference>
<dbReference type="Pfam" id="PF17820">
    <property type="entry name" value="PDZ_6"/>
    <property type="match status" value="1"/>
</dbReference>
<keyword evidence="10 11" id="KW-0472">Membrane</keyword>
<feature type="transmembrane region" description="Helical" evidence="11">
    <location>
        <begin position="492"/>
        <end position="512"/>
    </location>
</feature>
<dbReference type="RefSeq" id="WP_100714260.1">
    <property type="nucleotide sequence ID" value="NZ_NPDY01000011.1"/>
</dbReference>
<keyword evidence="9" id="KW-0482">Metalloprotease</keyword>
<dbReference type="PANTHER" id="PTHR42837:SF2">
    <property type="entry name" value="MEMBRANE METALLOPROTEASE ARASP2, CHLOROPLASTIC-RELATED"/>
    <property type="match status" value="1"/>
</dbReference>
<feature type="domain" description="PDZ" evidence="12">
    <location>
        <begin position="110"/>
        <end position="183"/>
    </location>
</feature>
<dbReference type="PANTHER" id="PTHR42837">
    <property type="entry name" value="REGULATOR OF SIGMA-E PROTEASE RSEP"/>
    <property type="match status" value="1"/>
</dbReference>
<dbReference type="Pfam" id="PF02163">
    <property type="entry name" value="Peptidase_M50"/>
    <property type="match status" value="1"/>
</dbReference>
<name>A0A2M9ZK77_9LEPT</name>
<dbReference type="EMBL" id="NPDZ01000010">
    <property type="protein sequence ID" value="PJZ72411.1"/>
    <property type="molecule type" value="Genomic_DNA"/>
</dbReference>
<organism evidence="14 16">
    <name type="scientific">Leptospira perolatii</name>
    <dbReference type="NCBI Taxonomy" id="2023191"/>
    <lineage>
        <taxon>Bacteria</taxon>
        <taxon>Pseudomonadati</taxon>
        <taxon>Spirochaetota</taxon>
        <taxon>Spirochaetia</taxon>
        <taxon>Leptospirales</taxon>
        <taxon>Leptospiraceae</taxon>
        <taxon>Leptospira</taxon>
    </lineage>
</organism>
<evidence type="ECO:0000256" key="1">
    <source>
        <dbReference type="ARBA" id="ARBA00001947"/>
    </source>
</evidence>
<keyword evidence="8 11" id="KW-1133">Transmembrane helix</keyword>
<reference evidence="15 16" key="1">
    <citation type="submission" date="2017-07" db="EMBL/GenBank/DDBJ databases">
        <title>Leptospira spp. isolated from tropical soils.</title>
        <authorList>
            <person name="Thibeaux R."/>
            <person name="Iraola G."/>
            <person name="Ferres I."/>
            <person name="Bierque E."/>
            <person name="Girault D."/>
            <person name="Soupe-Gilbert M.-E."/>
            <person name="Picardeau M."/>
            <person name="Goarant C."/>
        </authorList>
    </citation>
    <scope>NUCLEOTIDE SEQUENCE [LARGE SCALE GENOMIC DNA]</scope>
    <source>
        <strain evidence="14 16">FH1-B-B1</strain>
        <strain evidence="13 15">FH1-B-C1</strain>
    </source>
</reference>
<keyword evidence="5 11" id="KW-0812">Transmembrane</keyword>
<sequence>MLTLIFGAVFMLALCIFIHELGHLVMGWLVGVQARVFSIGYGKGIWKKKIGETTFQVTGLPIGGYVLFKGDEYGNNVKGEKGEFLSTPPLKRMVPVIGGPLFNLLLGFAIFFGLYLFGHTPIGNRIYLEPAYNEISPAYQAGLRSGDRILSVNGAETESAQEVFTQIGLSKEGPVQIQADRNGEKHHFTVYPNPQFLRLGMDVAGDRWVEADFDLSDRVGHWFSSKLDKNKEADKYYKERMEKIAEGNDLPPEVLVRQEAKERAALLQSRALDYLNDGDRILSVNGNEVHTVPQLQETLGRFQKQNVKLEIERKTYPLLNPWSREKTEVNMPVLPAFVVELRDLQDQKYPDLKLSSRSILSYDPEVKLKLMNLRLDGKSFSSFDEFLESIRGKIGSRVKIRLGEDSWEGTPHIKNIGLLGFRASMYVNEERMNRKLSVFEAFVQAGSDIGKLVSATLKGLGMLLTGILKVKDSLAGPVGIVKASNYFMGSGIFDYLEFVANISIALMIMNLLPIPVADGGHIVFFAYEAVAGRPLPQRVMEGILRIGFFFLLGLGLYVTYHDILR</sequence>
<comment type="subcellular location">
    <subcellularLocation>
        <location evidence="2">Membrane</location>
        <topology evidence="2">Multi-pass membrane protein</topology>
    </subcellularLocation>
</comment>
<dbReference type="EMBL" id="NPDY01000011">
    <property type="protein sequence ID" value="PJZ69207.1"/>
    <property type="molecule type" value="Genomic_DNA"/>
</dbReference>
<proteinExistence type="inferred from homology"/>
<evidence type="ECO:0000313" key="13">
    <source>
        <dbReference type="EMBL" id="PJZ69207.1"/>
    </source>
</evidence>
<comment type="cofactor">
    <cofactor evidence="1">
        <name>Zn(2+)</name>
        <dbReference type="ChEBI" id="CHEBI:29105"/>
    </cofactor>
</comment>
<evidence type="ECO:0000256" key="3">
    <source>
        <dbReference type="ARBA" id="ARBA00007931"/>
    </source>
</evidence>
<keyword evidence="15" id="KW-1185">Reference proteome</keyword>
<dbReference type="SUPFAM" id="SSF50156">
    <property type="entry name" value="PDZ domain-like"/>
    <property type="match status" value="2"/>
</dbReference>
<evidence type="ECO:0000256" key="10">
    <source>
        <dbReference type="ARBA" id="ARBA00023136"/>
    </source>
</evidence>
<evidence type="ECO:0000256" key="7">
    <source>
        <dbReference type="ARBA" id="ARBA00022833"/>
    </source>
</evidence>
<dbReference type="GO" id="GO:0004222">
    <property type="term" value="F:metalloendopeptidase activity"/>
    <property type="evidence" value="ECO:0007669"/>
    <property type="project" value="InterPro"/>
</dbReference>
<dbReference type="Proteomes" id="UP000231990">
    <property type="component" value="Unassembled WGS sequence"/>
</dbReference>
<protein>
    <submittedName>
        <fullName evidence="14">Zinc protease</fullName>
    </submittedName>
</protein>
<dbReference type="InterPro" id="IPR008915">
    <property type="entry name" value="Peptidase_M50"/>
</dbReference>
<evidence type="ECO:0000313" key="16">
    <source>
        <dbReference type="Proteomes" id="UP000231990"/>
    </source>
</evidence>
<dbReference type="InterPro" id="IPR041489">
    <property type="entry name" value="PDZ_6"/>
</dbReference>
<feature type="transmembrane region" description="Helical" evidence="11">
    <location>
        <begin position="542"/>
        <end position="560"/>
    </location>
</feature>
<evidence type="ECO:0000256" key="5">
    <source>
        <dbReference type="ARBA" id="ARBA00022692"/>
    </source>
</evidence>